<sequence>MNIEGKDLKTNKTQTVCKTMFLHTSGHSSDAMVTDFLKNPEFQCITDKRGLKRCGKMEEISEENYKNIKAHIESYHPVVHETCSISVYKMWEDLRRKYHMTFRDLSKVVSPKLVVFYIKLMFVH</sequence>
<keyword evidence="2" id="KW-1185">Reference proteome</keyword>
<reference evidence="1 2" key="1">
    <citation type="journal article" date="2021" name="BMC Biol.">
        <title>Horizontally acquired antibacterial genes associated with adaptive radiation of ladybird beetles.</title>
        <authorList>
            <person name="Li H.S."/>
            <person name="Tang X.F."/>
            <person name="Huang Y.H."/>
            <person name="Xu Z.Y."/>
            <person name="Chen M.L."/>
            <person name="Du X.Y."/>
            <person name="Qiu B.Y."/>
            <person name="Chen P.T."/>
            <person name="Zhang W."/>
            <person name="Slipinski A."/>
            <person name="Escalona H.E."/>
            <person name="Waterhouse R.M."/>
            <person name="Zwick A."/>
            <person name="Pang H."/>
        </authorList>
    </citation>
    <scope>NUCLEOTIDE SEQUENCE [LARGE SCALE GENOMIC DNA]</scope>
    <source>
        <strain evidence="1">SYSU2018</strain>
    </source>
</reference>
<proteinExistence type="predicted"/>
<name>A0ABD2NXV5_9CUCU</name>
<organism evidence="1 2">
    <name type="scientific">Cryptolaemus montrouzieri</name>
    <dbReference type="NCBI Taxonomy" id="559131"/>
    <lineage>
        <taxon>Eukaryota</taxon>
        <taxon>Metazoa</taxon>
        <taxon>Ecdysozoa</taxon>
        <taxon>Arthropoda</taxon>
        <taxon>Hexapoda</taxon>
        <taxon>Insecta</taxon>
        <taxon>Pterygota</taxon>
        <taxon>Neoptera</taxon>
        <taxon>Endopterygota</taxon>
        <taxon>Coleoptera</taxon>
        <taxon>Polyphaga</taxon>
        <taxon>Cucujiformia</taxon>
        <taxon>Coccinelloidea</taxon>
        <taxon>Coccinellidae</taxon>
        <taxon>Scymninae</taxon>
        <taxon>Scymnini</taxon>
        <taxon>Cryptolaemus</taxon>
    </lineage>
</organism>
<dbReference type="AlphaFoldDB" id="A0ABD2NXV5"/>
<evidence type="ECO:0000313" key="1">
    <source>
        <dbReference type="EMBL" id="KAL3283450.1"/>
    </source>
</evidence>
<dbReference type="EMBL" id="JABFTP020000144">
    <property type="protein sequence ID" value="KAL3283450.1"/>
    <property type="molecule type" value="Genomic_DNA"/>
</dbReference>
<protein>
    <submittedName>
        <fullName evidence="1">Uncharacterized protein</fullName>
    </submittedName>
</protein>
<gene>
    <name evidence="1" type="ORF">HHI36_006595</name>
</gene>
<dbReference type="Proteomes" id="UP001516400">
    <property type="component" value="Unassembled WGS sequence"/>
</dbReference>
<comment type="caution">
    <text evidence="1">The sequence shown here is derived from an EMBL/GenBank/DDBJ whole genome shotgun (WGS) entry which is preliminary data.</text>
</comment>
<accession>A0ABD2NXV5</accession>
<evidence type="ECO:0000313" key="2">
    <source>
        <dbReference type="Proteomes" id="UP001516400"/>
    </source>
</evidence>